<reference evidence="3" key="1">
    <citation type="submission" date="2016-11" db="UniProtKB">
        <authorList>
            <consortium name="WormBaseParasite"/>
        </authorList>
    </citation>
    <scope>IDENTIFICATION</scope>
</reference>
<keyword evidence="2" id="KW-1185">Reference proteome</keyword>
<feature type="domain" description="DUF7747" evidence="1">
    <location>
        <begin position="20"/>
        <end position="175"/>
    </location>
</feature>
<proteinExistence type="predicted"/>
<dbReference type="AlphaFoldDB" id="A0A1I7UDS1"/>
<evidence type="ECO:0000313" key="3">
    <source>
        <dbReference type="WBParaSite" id="Csp11.Scaffold629.g8305.t2"/>
    </source>
</evidence>
<dbReference type="InterPro" id="IPR056649">
    <property type="entry name" value="DUF7747"/>
</dbReference>
<name>A0A1I7UDS1_9PELO</name>
<sequence>MPMEPSISNSPASISTDDYPFNLPPKMTSNGLKYLTLKNEDFFKDRIRHVDWLLHKNDLINAFLNKQKIQEVPESEEEEETFVFFVDLDSVDLIDLQMDSLSPWSGMERTVNRAIDTPFEVDDSSGVIKILPAGSESKFIHHEYTKNHSENPELFKRTIYLMNERRPFGIALIMYRYSLREVRDVISRQVFEKDLRLNSHDQPYVTVLEYQIEEKLLKVFNGKNKSDAIITTQPDNESRWIIE</sequence>
<evidence type="ECO:0000259" key="1">
    <source>
        <dbReference type="Pfam" id="PF24927"/>
    </source>
</evidence>
<dbReference type="Proteomes" id="UP000095282">
    <property type="component" value="Unplaced"/>
</dbReference>
<evidence type="ECO:0000313" key="2">
    <source>
        <dbReference type="Proteomes" id="UP000095282"/>
    </source>
</evidence>
<protein>
    <submittedName>
        <fullName evidence="3">DUF4821 domain-containing protein</fullName>
    </submittedName>
</protein>
<dbReference type="Pfam" id="PF24927">
    <property type="entry name" value="DUF7747"/>
    <property type="match status" value="1"/>
</dbReference>
<dbReference type="PANTHER" id="PTHR31824:SF3">
    <property type="entry name" value="AAA DOMAIN-CONTAINING PROTEIN"/>
    <property type="match status" value="1"/>
</dbReference>
<accession>A0A1I7UDS1</accession>
<organism evidence="2 3">
    <name type="scientific">Caenorhabditis tropicalis</name>
    <dbReference type="NCBI Taxonomy" id="1561998"/>
    <lineage>
        <taxon>Eukaryota</taxon>
        <taxon>Metazoa</taxon>
        <taxon>Ecdysozoa</taxon>
        <taxon>Nematoda</taxon>
        <taxon>Chromadorea</taxon>
        <taxon>Rhabditida</taxon>
        <taxon>Rhabditina</taxon>
        <taxon>Rhabditomorpha</taxon>
        <taxon>Rhabditoidea</taxon>
        <taxon>Rhabditidae</taxon>
        <taxon>Peloderinae</taxon>
        <taxon>Caenorhabditis</taxon>
    </lineage>
</organism>
<dbReference type="PANTHER" id="PTHR31824">
    <property type="entry name" value="PROTEIN CBG17809"/>
    <property type="match status" value="1"/>
</dbReference>
<dbReference type="WBParaSite" id="Csp11.Scaffold629.g8305.t2">
    <property type="protein sequence ID" value="Csp11.Scaffold629.g8305.t2"/>
    <property type="gene ID" value="Csp11.Scaffold629.g8305"/>
</dbReference>